<evidence type="ECO:0000313" key="1">
    <source>
        <dbReference type="EMBL" id="GMF05723.1"/>
    </source>
</evidence>
<proteinExistence type="predicted"/>
<accession>A0ACB5UA24</accession>
<dbReference type="EMBL" id="BSXV01007886">
    <property type="protein sequence ID" value="GMF05723.1"/>
    <property type="molecule type" value="Genomic_DNA"/>
</dbReference>
<protein>
    <submittedName>
        <fullName evidence="1">Unnamed protein product</fullName>
    </submittedName>
</protein>
<organism evidence="1 2">
    <name type="scientific">Candida boidinii</name>
    <name type="common">Yeast</name>
    <dbReference type="NCBI Taxonomy" id="5477"/>
    <lineage>
        <taxon>Eukaryota</taxon>
        <taxon>Fungi</taxon>
        <taxon>Dikarya</taxon>
        <taxon>Ascomycota</taxon>
        <taxon>Saccharomycotina</taxon>
        <taxon>Pichiomycetes</taxon>
        <taxon>Pichiales</taxon>
        <taxon>Pichiaceae</taxon>
        <taxon>Ogataea</taxon>
        <taxon>Ogataea/Candida clade</taxon>
    </lineage>
</organism>
<name>A0ACB5UA24_CANBO</name>
<evidence type="ECO:0000313" key="2">
    <source>
        <dbReference type="Proteomes" id="UP001165101"/>
    </source>
</evidence>
<sequence length="144" mass="14668">MSPSFSAIPSSSVNSIAKPISNVSSGTEDVSMSNNESNEAAPIAKKLPSTESNSLSTPKVATSINSVTSTADTLSQSNSTLTKDTPPKPVSNGGLVYPKRPGYGLAGGLRKPGAFRKPPGFNNPANKSGNIPKPFAGLAPLGKQ</sequence>
<comment type="caution">
    <text evidence="1">The sequence shown here is derived from an EMBL/GenBank/DDBJ whole genome shotgun (WGS) entry which is preliminary data.</text>
</comment>
<gene>
    <name evidence="1" type="ORF">Cboi01_000662600</name>
</gene>
<reference evidence="1" key="1">
    <citation type="submission" date="2023-04" db="EMBL/GenBank/DDBJ databases">
        <title>Candida boidinii NBRC 1967.</title>
        <authorList>
            <person name="Ichikawa N."/>
            <person name="Sato H."/>
            <person name="Tonouchi N."/>
        </authorList>
    </citation>
    <scope>NUCLEOTIDE SEQUENCE</scope>
    <source>
        <strain evidence="1">NBRC 1967</strain>
    </source>
</reference>
<dbReference type="Proteomes" id="UP001165101">
    <property type="component" value="Unassembled WGS sequence"/>
</dbReference>
<keyword evidence="2" id="KW-1185">Reference proteome</keyword>